<evidence type="ECO:0000313" key="10">
    <source>
        <dbReference type="Proteomes" id="UP000823616"/>
    </source>
</evidence>
<dbReference type="Proteomes" id="UP000823616">
    <property type="component" value="Unassembled WGS sequence"/>
</dbReference>
<dbReference type="InterPro" id="IPR053924">
    <property type="entry name" value="RecX_HTH_2nd"/>
</dbReference>
<feature type="region of interest" description="Disordered" evidence="6">
    <location>
        <begin position="156"/>
        <end position="179"/>
    </location>
</feature>
<name>A0A9D9HH30_9SPIR</name>
<dbReference type="Pfam" id="PF02631">
    <property type="entry name" value="RecX_HTH2"/>
    <property type="match status" value="1"/>
</dbReference>
<dbReference type="InterPro" id="IPR036388">
    <property type="entry name" value="WH-like_DNA-bd_sf"/>
</dbReference>
<keyword evidence="4 5" id="KW-0963">Cytoplasm</keyword>
<dbReference type="InterPro" id="IPR053926">
    <property type="entry name" value="RecX_HTH_1st"/>
</dbReference>
<dbReference type="InterPro" id="IPR003783">
    <property type="entry name" value="Regulatory_RecX"/>
</dbReference>
<evidence type="ECO:0000256" key="3">
    <source>
        <dbReference type="ARBA" id="ARBA00018111"/>
    </source>
</evidence>
<evidence type="ECO:0000313" key="9">
    <source>
        <dbReference type="EMBL" id="MBO8449912.1"/>
    </source>
</evidence>
<comment type="subcellular location">
    <subcellularLocation>
        <location evidence="1 5">Cytoplasm</location>
    </subcellularLocation>
</comment>
<evidence type="ECO:0000259" key="7">
    <source>
        <dbReference type="Pfam" id="PF02631"/>
    </source>
</evidence>
<comment type="caution">
    <text evidence="9">The sequence shown here is derived from an EMBL/GenBank/DDBJ whole genome shotgun (WGS) entry which is preliminary data.</text>
</comment>
<feature type="domain" description="RecX second three-helical" evidence="7">
    <location>
        <begin position="65"/>
        <end position="106"/>
    </location>
</feature>
<dbReference type="GO" id="GO:0005737">
    <property type="term" value="C:cytoplasm"/>
    <property type="evidence" value="ECO:0007669"/>
    <property type="project" value="UniProtKB-SubCell"/>
</dbReference>
<dbReference type="Pfam" id="PF21982">
    <property type="entry name" value="RecX_HTH1"/>
    <property type="match status" value="1"/>
</dbReference>
<evidence type="ECO:0000256" key="5">
    <source>
        <dbReference type="HAMAP-Rule" id="MF_01114"/>
    </source>
</evidence>
<evidence type="ECO:0000256" key="6">
    <source>
        <dbReference type="SAM" id="MobiDB-lite"/>
    </source>
</evidence>
<gene>
    <name evidence="5" type="primary">recX</name>
    <name evidence="9" type="ORF">IAA96_02280</name>
</gene>
<reference evidence="9" key="2">
    <citation type="journal article" date="2021" name="PeerJ">
        <title>Extensive microbial diversity within the chicken gut microbiome revealed by metagenomics and culture.</title>
        <authorList>
            <person name="Gilroy R."/>
            <person name="Ravi A."/>
            <person name="Getino M."/>
            <person name="Pursley I."/>
            <person name="Horton D.L."/>
            <person name="Alikhan N.F."/>
            <person name="Baker D."/>
            <person name="Gharbi K."/>
            <person name="Hall N."/>
            <person name="Watson M."/>
            <person name="Adriaenssens E.M."/>
            <person name="Foster-Nyarko E."/>
            <person name="Jarju S."/>
            <person name="Secka A."/>
            <person name="Antonio M."/>
            <person name="Oren A."/>
            <person name="Chaudhuri R.R."/>
            <person name="La Ragione R."/>
            <person name="Hildebrand F."/>
            <person name="Pallen M.J."/>
        </authorList>
    </citation>
    <scope>NUCLEOTIDE SEQUENCE</scope>
    <source>
        <strain evidence="9">B3-4054</strain>
    </source>
</reference>
<dbReference type="GO" id="GO:0006282">
    <property type="term" value="P:regulation of DNA repair"/>
    <property type="evidence" value="ECO:0007669"/>
    <property type="project" value="UniProtKB-UniRule"/>
</dbReference>
<comment type="function">
    <text evidence="5">Modulates RecA activity.</text>
</comment>
<proteinExistence type="inferred from homology"/>
<protein>
    <recommendedName>
        <fullName evidence="3 5">Regulatory protein RecX</fullName>
    </recommendedName>
</protein>
<accession>A0A9D9HH30</accession>
<sequence length="179" mass="19822">MLSAAEAESLYVAARMFAAEAAAMRCLSRAEHSRFQLETKLRRKGFLPQEIRPALDFLEEKRLLDDRRFAGAWLRARLSSCVNGRIRLAAELAARGVSRADASAALEEFFTWNSEESLCRRAAEKLLRQGRTGKRLAASLQNRGFPAAMIRREVAAAGQAAEPDGPGCTEWPEDLADPD</sequence>
<evidence type="ECO:0000256" key="1">
    <source>
        <dbReference type="ARBA" id="ARBA00004496"/>
    </source>
</evidence>
<evidence type="ECO:0000256" key="4">
    <source>
        <dbReference type="ARBA" id="ARBA00022490"/>
    </source>
</evidence>
<feature type="domain" description="RecX first three-helical" evidence="8">
    <location>
        <begin position="21"/>
        <end position="58"/>
    </location>
</feature>
<evidence type="ECO:0000256" key="2">
    <source>
        <dbReference type="ARBA" id="ARBA00009695"/>
    </source>
</evidence>
<organism evidence="9 10">
    <name type="scientific">Candidatus Avitreponema avistercoris</name>
    <dbReference type="NCBI Taxonomy" id="2840705"/>
    <lineage>
        <taxon>Bacteria</taxon>
        <taxon>Pseudomonadati</taxon>
        <taxon>Spirochaetota</taxon>
        <taxon>Spirochaetia</taxon>
        <taxon>Spirochaetales</taxon>
        <taxon>Candidatus Avitreponema</taxon>
    </lineage>
</organism>
<dbReference type="PANTHER" id="PTHR33602">
    <property type="entry name" value="REGULATORY PROTEIN RECX FAMILY PROTEIN"/>
    <property type="match status" value="1"/>
</dbReference>
<dbReference type="Gene3D" id="1.10.10.10">
    <property type="entry name" value="Winged helix-like DNA-binding domain superfamily/Winged helix DNA-binding domain"/>
    <property type="match status" value="2"/>
</dbReference>
<dbReference type="PANTHER" id="PTHR33602:SF1">
    <property type="entry name" value="REGULATORY PROTEIN RECX FAMILY PROTEIN"/>
    <property type="match status" value="1"/>
</dbReference>
<dbReference type="AlphaFoldDB" id="A0A9D9HH30"/>
<comment type="similarity">
    <text evidence="2 5">Belongs to the RecX family.</text>
</comment>
<evidence type="ECO:0000259" key="8">
    <source>
        <dbReference type="Pfam" id="PF21982"/>
    </source>
</evidence>
<reference evidence="9" key="1">
    <citation type="submission" date="2020-10" db="EMBL/GenBank/DDBJ databases">
        <authorList>
            <person name="Gilroy R."/>
        </authorList>
    </citation>
    <scope>NUCLEOTIDE SEQUENCE</scope>
    <source>
        <strain evidence="9">B3-4054</strain>
    </source>
</reference>
<dbReference type="HAMAP" id="MF_01114">
    <property type="entry name" value="RecX"/>
    <property type="match status" value="1"/>
</dbReference>
<dbReference type="EMBL" id="JADIMS010000039">
    <property type="protein sequence ID" value="MBO8449912.1"/>
    <property type="molecule type" value="Genomic_DNA"/>
</dbReference>